<name>A0A5M7BU03_SACHI</name>
<proteinExistence type="predicted"/>
<feature type="domain" description="Polymerase nucleotidyl transferase" evidence="1">
    <location>
        <begin position="28"/>
        <end position="60"/>
    </location>
</feature>
<evidence type="ECO:0000313" key="3">
    <source>
        <dbReference type="Proteomes" id="UP000323946"/>
    </source>
</evidence>
<dbReference type="CDD" id="cd05403">
    <property type="entry name" value="NT_KNTase_like"/>
    <property type="match status" value="1"/>
</dbReference>
<evidence type="ECO:0000259" key="1">
    <source>
        <dbReference type="Pfam" id="PF01909"/>
    </source>
</evidence>
<dbReference type="OrthoDB" id="4212332at2"/>
<reference evidence="2 3" key="1">
    <citation type="submission" date="2019-09" db="EMBL/GenBank/DDBJ databases">
        <title>Draft genome sequence of the thermophilic Saccharopolyspora hirsuta VKM Ac-666T.</title>
        <authorList>
            <person name="Lobastova T.G."/>
            <person name="Fokina V."/>
            <person name="Bragin E.Y."/>
            <person name="Shtratnikova V.Y."/>
            <person name="Starodumova I.P."/>
            <person name="Tarlachkov S.V."/>
            <person name="Donova M.V."/>
        </authorList>
    </citation>
    <scope>NUCLEOTIDE SEQUENCE [LARGE SCALE GENOMIC DNA]</scope>
    <source>
        <strain evidence="2 3">VKM Ac-666</strain>
    </source>
</reference>
<dbReference type="InterPro" id="IPR002934">
    <property type="entry name" value="Polymerase_NTP_transf_dom"/>
</dbReference>
<keyword evidence="2" id="KW-0808">Transferase</keyword>
<gene>
    <name evidence="2" type="ORF">F1721_21760</name>
</gene>
<dbReference type="Proteomes" id="UP000323946">
    <property type="component" value="Unassembled WGS sequence"/>
</dbReference>
<dbReference type="Pfam" id="PF01909">
    <property type="entry name" value="NTP_transf_2"/>
    <property type="match status" value="1"/>
</dbReference>
<comment type="caution">
    <text evidence="2">The sequence shown here is derived from an EMBL/GenBank/DDBJ whole genome shotgun (WGS) entry which is preliminary data.</text>
</comment>
<protein>
    <submittedName>
        <fullName evidence="2">Nucleotidyltransferase domain-containing protein</fullName>
    </submittedName>
</protein>
<dbReference type="InterPro" id="IPR043519">
    <property type="entry name" value="NT_sf"/>
</dbReference>
<dbReference type="Gene3D" id="3.30.460.10">
    <property type="entry name" value="Beta Polymerase, domain 2"/>
    <property type="match status" value="1"/>
</dbReference>
<dbReference type="EMBL" id="VWPH01000010">
    <property type="protein sequence ID" value="KAA5830704.1"/>
    <property type="molecule type" value="Genomic_DNA"/>
</dbReference>
<accession>A0A5M7BU03</accession>
<sequence>MADSATRRARADRVVAELLEWADTCPDVEALALVGSYARPPGAETDESDVDIVVVTADPDRYTGSTENLPPVLELPLLRAEQWGPVAERRLRHAATGLVVELNITTPVWAATDPEVDSGTRRVVGDGIRVLRDPEGLLARLIDVVRGDRSRR</sequence>
<keyword evidence="3" id="KW-1185">Reference proteome</keyword>
<evidence type="ECO:0000313" key="2">
    <source>
        <dbReference type="EMBL" id="KAA5830704.1"/>
    </source>
</evidence>
<dbReference type="GO" id="GO:0016779">
    <property type="term" value="F:nucleotidyltransferase activity"/>
    <property type="evidence" value="ECO:0007669"/>
    <property type="project" value="InterPro"/>
</dbReference>
<dbReference type="AlphaFoldDB" id="A0A5M7BU03"/>
<dbReference type="SUPFAM" id="SSF81301">
    <property type="entry name" value="Nucleotidyltransferase"/>
    <property type="match status" value="1"/>
</dbReference>
<organism evidence="2 3">
    <name type="scientific">Saccharopolyspora hirsuta</name>
    <dbReference type="NCBI Taxonomy" id="1837"/>
    <lineage>
        <taxon>Bacteria</taxon>
        <taxon>Bacillati</taxon>
        <taxon>Actinomycetota</taxon>
        <taxon>Actinomycetes</taxon>
        <taxon>Pseudonocardiales</taxon>
        <taxon>Pseudonocardiaceae</taxon>
        <taxon>Saccharopolyspora</taxon>
    </lineage>
</organism>